<dbReference type="Proteomes" id="UP001610444">
    <property type="component" value="Unassembled WGS sequence"/>
</dbReference>
<evidence type="ECO:0000259" key="1">
    <source>
        <dbReference type="Pfam" id="PF07993"/>
    </source>
</evidence>
<name>A0ABR4JDC3_9EURO</name>
<comment type="caution">
    <text evidence="2">The sequence shown here is derived from an EMBL/GenBank/DDBJ whole genome shotgun (WGS) entry which is preliminary data.</text>
</comment>
<accession>A0ABR4JDC3</accession>
<dbReference type="Pfam" id="PF07993">
    <property type="entry name" value="NAD_binding_4"/>
    <property type="match status" value="1"/>
</dbReference>
<dbReference type="SUPFAM" id="SSF51735">
    <property type="entry name" value="NAD(P)-binding Rossmann-fold domains"/>
    <property type="match status" value="1"/>
</dbReference>
<keyword evidence="3" id="KW-1185">Reference proteome</keyword>
<dbReference type="Gene3D" id="3.40.50.720">
    <property type="entry name" value="NAD(P)-binding Rossmann-like Domain"/>
    <property type="match status" value="2"/>
</dbReference>
<dbReference type="InterPro" id="IPR036291">
    <property type="entry name" value="NAD(P)-bd_dom_sf"/>
</dbReference>
<gene>
    <name evidence="2" type="ORF">BJX68DRAFT_272979</name>
</gene>
<dbReference type="GeneID" id="98162491"/>
<dbReference type="RefSeq" id="XP_070892597.1">
    <property type="nucleotide sequence ID" value="XM_071047327.1"/>
</dbReference>
<reference evidence="2 3" key="1">
    <citation type="submission" date="2024-07" db="EMBL/GenBank/DDBJ databases">
        <title>Section-level genome sequencing and comparative genomics of Aspergillus sections Usti and Cavernicolus.</title>
        <authorList>
            <consortium name="Lawrence Berkeley National Laboratory"/>
            <person name="Nybo J.L."/>
            <person name="Vesth T.C."/>
            <person name="Theobald S."/>
            <person name="Frisvad J.C."/>
            <person name="Larsen T.O."/>
            <person name="Kjaerboelling I."/>
            <person name="Rothschild-Mancinelli K."/>
            <person name="Lyhne E.K."/>
            <person name="Kogle M.E."/>
            <person name="Barry K."/>
            <person name="Clum A."/>
            <person name="Na H."/>
            <person name="Ledsgaard L."/>
            <person name="Lin J."/>
            <person name="Lipzen A."/>
            <person name="Kuo A."/>
            <person name="Riley R."/>
            <person name="Mondo S."/>
            <person name="LaButti K."/>
            <person name="Haridas S."/>
            <person name="Pangalinan J."/>
            <person name="Salamov A.A."/>
            <person name="Simmons B.A."/>
            <person name="Magnuson J.K."/>
            <person name="Chen J."/>
            <person name="Drula E."/>
            <person name="Henrissat B."/>
            <person name="Wiebenga A."/>
            <person name="Lubbers R.J."/>
            <person name="Gomes A.C."/>
            <person name="Macurrencykelacurrency M.R."/>
            <person name="Stajich J."/>
            <person name="Grigoriev I.V."/>
            <person name="Mortensen U.H."/>
            <person name="De vries R.P."/>
            <person name="Baker S.E."/>
            <person name="Andersen M.R."/>
        </authorList>
    </citation>
    <scope>NUCLEOTIDE SEQUENCE [LARGE SCALE GENOMIC DNA]</scope>
    <source>
        <strain evidence="2 3">CBS 756.74</strain>
    </source>
</reference>
<evidence type="ECO:0000313" key="3">
    <source>
        <dbReference type="Proteomes" id="UP001610444"/>
    </source>
</evidence>
<organism evidence="2 3">
    <name type="scientific">Aspergillus pseudodeflectus</name>
    <dbReference type="NCBI Taxonomy" id="176178"/>
    <lineage>
        <taxon>Eukaryota</taxon>
        <taxon>Fungi</taxon>
        <taxon>Dikarya</taxon>
        <taxon>Ascomycota</taxon>
        <taxon>Pezizomycotina</taxon>
        <taxon>Eurotiomycetes</taxon>
        <taxon>Eurotiomycetidae</taxon>
        <taxon>Eurotiales</taxon>
        <taxon>Aspergillaceae</taxon>
        <taxon>Aspergillus</taxon>
        <taxon>Aspergillus subgen. Nidulantes</taxon>
    </lineage>
</organism>
<dbReference type="InterPro" id="IPR013120">
    <property type="entry name" value="FAR_NAD-bd"/>
</dbReference>
<evidence type="ECO:0000313" key="2">
    <source>
        <dbReference type="EMBL" id="KAL2837584.1"/>
    </source>
</evidence>
<sequence>MAKVVAVPGDVSASELGMGEQSPEYYARRSSVVFHLAVCAKYTLPYSAHRAINVEGTVKIIRFANTGRLKPLHYASSISACGMADIVAGQLIREDSRPTFDKTTCHSTLVIRRANGLQNLSCGMQWAVASQSPSTDWDWSAGTVIGYWPTAPTVRIQLVPVDFVCSAMMRLSQSVDNLGHAFNIVQPDQENTVTFQATFELLSRLATPPLVEVSPREWIERFAEYGDEQARHAASFKG</sequence>
<proteinExistence type="predicted"/>
<feature type="domain" description="Thioester reductase (TE)" evidence="1">
    <location>
        <begin position="2"/>
        <end position="82"/>
    </location>
</feature>
<dbReference type="EMBL" id="JBFXLR010000095">
    <property type="protein sequence ID" value="KAL2837584.1"/>
    <property type="molecule type" value="Genomic_DNA"/>
</dbReference>
<protein>
    <recommendedName>
        <fullName evidence="1">Thioester reductase (TE) domain-containing protein</fullName>
    </recommendedName>
</protein>